<reference evidence="2 3" key="1">
    <citation type="submission" date="2021-06" db="EMBL/GenBank/DDBJ databases">
        <title>Caerostris darwini draft genome.</title>
        <authorList>
            <person name="Kono N."/>
            <person name="Arakawa K."/>
        </authorList>
    </citation>
    <scope>NUCLEOTIDE SEQUENCE [LARGE SCALE GENOMIC DNA]</scope>
</reference>
<name>A0AAV4TRZ4_9ARAC</name>
<evidence type="ECO:0000313" key="3">
    <source>
        <dbReference type="Proteomes" id="UP001054837"/>
    </source>
</evidence>
<organism evidence="2 3">
    <name type="scientific">Caerostris darwini</name>
    <dbReference type="NCBI Taxonomy" id="1538125"/>
    <lineage>
        <taxon>Eukaryota</taxon>
        <taxon>Metazoa</taxon>
        <taxon>Ecdysozoa</taxon>
        <taxon>Arthropoda</taxon>
        <taxon>Chelicerata</taxon>
        <taxon>Arachnida</taxon>
        <taxon>Araneae</taxon>
        <taxon>Araneomorphae</taxon>
        <taxon>Entelegynae</taxon>
        <taxon>Araneoidea</taxon>
        <taxon>Araneidae</taxon>
        <taxon>Caerostris</taxon>
    </lineage>
</organism>
<gene>
    <name evidence="2" type="ORF">CDAR_600651</name>
</gene>
<dbReference type="EMBL" id="BPLQ01010221">
    <property type="protein sequence ID" value="GIY49378.1"/>
    <property type="molecule type" value="Genomic_DNA"/>
</dbReference>
<dbReference type="AlphaFoldDB" id="A0AAV4TRZ4"/>
<keyword evidence="3" id="KW-1185">Reference proteome</keyword>
<accession>A0AAV4TRZ4</accession>
<feature type="region of interest" description="Disordered" evidence="1">
    <location>
        <begin position="73"/>
        <end position="100"/>
    </location>
</feature>
<comment type="caution">
    <text evidence="2">The sequence shown here is derived from an EMBL/GenBank/DDBJ whole genome shotgun (WGS) entry which is preliminary data.</text>
</comment>
<evidence type="ECO:0000313" key="2">
    <source>
        <dbReference type="EMBL" id="GIY49378.1"/>
    </source>
</evidence>
<dbReference type="Proteomes" id="UP001054837">
    <property type="component" value="Unassembled WGS sequence"/>
</dbReference>
<proteinExistence type="predicted"/>
<sequence>MWCLAKLHGMWYLHDGSCLLWYNSKLNKKRDLWLALKCVPMIPCVTKGRSSEEEAFIPVVWREANFSITARGTGETCVPENSDRDHPKAPNSIRSANTKY</sequence>
<protein>
    <submittedName>
        <fullName evidence="2">Uncharacterized protein</fullName>
    </submittedName>
</protein>
<evidence type="ECO:0000256" key="1">
    <source>
        <dbReference type="SAM" id="MobiDB-lite"/>
    </source>
</evidence>